<reference evidence="9" key="1">
    <citation type="submission" date="2020-09" db="EMBL/GenBank/DDBJ databases">
        <title>Comparative genome analyses of four rice-infecting Rhizoctonia solani isolates reveal extensive enrichment of homogalacturonan modification genes.</title>
        <authorList>
            <person name="Lee D.-Y."/>
            <person name="Jeon J."/>
            <person name="Kim K.-T."/>
            <person name="Cheong K."/>
            <person name="Song H."/>
            <person name="Choi G."/>
            <person name="Ko J."/>
            <person name="Opiyo S.O."/>
            <person name="Zuo S."/>
            <person name="Madhav S."/>
            <person name="Lee Y.-H."/>
            <person name="Wang G.-L."/>
        </authorList>
    </citation>
    <scope>NUCLEOTIDE SEQUENCE</scope>
    <source>
        <strain evidence="9">AG1-IA YN-7</strain>
    </source>
</reference>
<feature type="transmembrane region" description="Helical" evidence="7">
    <location>
        <begin position="220"/>
        <end position="245"/>
    </location>
</feature>
<dbReference type="EMBL" id="JACYCC010000040">
    <property type="protein sequence ID" value="KAF8677339.1"/>
    <property type="molecule type" value="Genomic_DNA"/>
</dbReference>
<proteinExistence type="predicted"/>
<keyword evidence="4 7" id="KW-1133">Transmembrane helix</keyword>
<feature type="transmembrane region" description="Helical" evidence="7">
    <location>
        <begin position="266"/>
        <end position="285"/>
    </location>
</feature>
<feature type="transmembrane region" description="Helical" evidence="7">
    <location>
        <begin position="159"/>
        <end position="179"/>
    </location>
</feature>
<feature type="region of interest" description="Disordered" evidence="6">
    <location>
        <begin position="1"/>
        <end position="37"/>
    </location>
</feature>
<evidence type="ECO:0000313" key="10">
    <source>
        <dbReference type="Proteomes" id="UP000650582"/>
    </source>
</evidence>
<feature type="transmembrane region" description="Helical" evidence="7">
    <location>
        <begin position="376"/>
        <end position="394"/>
    </location>
</feature>
<evidence type="ECO:0000256" key="7">
    <source>
        <dbReference type="SAM" id="Phobius"/>
    </source>
</evidence>
<dbReference type="InterPro" id="IPR036259">
    <property type="entry name" value="MFS_trans_sf"/>
</dbReference>
<feature type="transmembrane region" description="Helical" evidence="7">
    <location>
        <begin position="191"/>
        <end position="214"/>
    </location>
</feature>
<dbReference type="Gene3D" id="1.20.1720.10">
    <property type="entry name" value="Multidrug resistance protein D"/>
    <property type="match status" value="1"/>
</dbReference>
<feature type="transmembrane region" description="Helical" evidence="7">
    <location>
        <begin position="401"/>
        <end position="418"/>
    </location>
</feature>
<feature type="transmembrane region" description="Helical" evidence="7">
    <location>
        <begin position="47"/>
        <end position="71"/>
    </location>
</feature>
<feature type="compositionally biased region" description="Basic residues" evidence="6">
    <location>
        <begin position="640"/>
        <end position="650"/>
    </location>
</feature>
<feature type="domain" description="Major facilitator superfamily (MFS) profile" evidence="8">
    <location>
        <begin position="49"/>
        <end position="578"/>
    </location>
</feature>
<feature type="transmembrane region" description="Helical" evidence="7">
    <location>
        <begin position="430"/>
        <end position="448"/>
    </location>
</feature>
<evidence type="ECO:0000256" key="5">
    <source>
        <dbReference type="ARBA" id="ARBA00023136"/>
    </source>
</evidence>
<organism evidence="9 10">
    <name type="scientific">Rhizoctonia solani</name>
    <dbReference type="NCBI Taxonomy" id="456999"/>
    <lineage>
        <taxon>Eukaryota</taxon>
        <taxon>Fungi</taxon>
        <taxon>Dikarya</taxon>
        <taxon>Basidiomycota</taxon>
        <taxon>Agaricomycotina</taxon>
        <taxon>Agaricomycetes</taxon>
        <taxon>Cantharellales</taxon>
        <taxon>Ceratobasidiaceae</taxon>
        <taxon>Rhizoctonia</taxon>
    </lineage>
</organism>
<dbReference type="AlphaFoldDB" id="A0A8H7H6N2"/>
<dbReference type="Proteomes" id="UP000650582">
    <property type="component" value="Unassembled WGS sequence"/>
</dbReference>
<keyword evidence="2" id="KW-0813">Transport</keyword>
<feature type="transmembrane region" description="Helical" evidence="7">
    <location>
        <begin position="297"/>
        <end position="315"/>
    </location>
</feature>
<evidence type="ECO:0000313" key="9">
    <source>
        <dbReference type="EMBL" id="KAF8677339.1"/>
    </source>
</evidence>
<accession>A0A8H7H6N2</accession>
<comment type="subcellular location">
    <subcellularLocation>
        <location evidence="1">Endomembrane system</location>
        <topology evidence="1">Multi-pass membrane protein</topology>
    </subcellularLocation>
</comment>
<dbReference type="Gene3D" id="1.20.1250.20">
    <property type="entry name" value="MFS general substrate transporter like domains"/>
    <property type="match status" value="1"/>
</dbReference>
<evidence type="ECO:0000256" key="1">
    <source>
        <dbReference type="ARBA" id="ARBA00004127"/>
    </source>
</evidence>
<dbReference type="PANTHER" id="PTHR23501">
    <property type="entry name" value="MAJOR FACILITATOR SUPERFAMILY"/>
    <property type="match status" value="1"/>
</dbReference>
<keyword evidence="3 7" id="KW-0812">Transmembrane</keyword>
<evidence type="ECO:0000259" key="8">
    <source>
        <dbReference type="PROSITE" id="PS50850"/>
    </source>
</evidence>
<dbReference type="InterPro" id="IPR020846">
    <property type="entry name" value="MFS_dom"/>
</dbReference>
<comment type="caution">
    <text evidence="9">The sequence shown here is derived from an EMBL/GenBank/DDBJ whole genome shotgun (WGS) entry which is preliminary data.</text>
</comment>
<dbReference type="GO" id="GO:0012505">
    <property type="term" value="C:endomembrane system"/>
    <property type="evidence" value="ECO:0007669"/>
    <property type="project" value="UniProtKB-SubCell"/>
</dbReference>
<feature type="region of interest" description="Disordered" evidence="6">
    <location>
        <begin position="580"/>
        <end position="650"/>
    </location>
</feature>
<dbReference type="GO" id="GO:0015174">
    <property type="term" value="F:basic amino acid transmembrane transporter activity"/>
    <property type="evidence" value="ECO:0007669"/>
    <property type="project" value="TreeGrafter"/>
</dbReference>
<dbReference type="PANTHER" id="PTHR23501:SF191">
    <property type="entry name" value="VACUOLAR BASIC AMINO ACID TRANSPORTER 4"/>
    <property type="match status" value="1"/>
</dbReference>
<protein>
    <submittedName>
        <fullName evidence="9">Vacuolar amino acid permease</fullName>
    </submittedName>
</protein>
<dbReference type="GO" id="GO:0005886">
    <property type="term" value="C:plasma membrane"/>
    <property type="evidence" value="ECO:0007669"/>
    <property type="project" value="TreeGrafter"/>
</dbReference>
<evidence type="ECO:0000256" key="6">
    <source>
        <dbReference type="SAM" id="MobiDB-lite"/>
    </source>
</evidence>
<dbReference type="GO" id="GO:0000329">
    <property type="term" value="C:fungal-type vacuole membrane"/>
    <property type="evidence" value="ECO:0007669"/>
    <property type="project" value="TreeGrafter"/>
</dbReference>
<dbReference type="Pfam" id="PF07690">
    <property type="entry name" value="MFS_1"/>
    <property type="match status" value="1"/>
</dbReference>
<dbReference type="PROSITE" id="PS50850">
    <property type="entry name" value="MFS"/>
    <property type="match status" value="1"/>
</dbReference>
<evidence type="ECO:0000256" key="3">
    <source>
        <dbReference type="ARBA" id="ARBA00022692"/>
    </source>
</evidence>
<dbReference type="InterPro" id="IPR011701">
    <property type="entry name" value="MFS"/>
</dbReference>
<feature type="transmembrane region" description="Helical" evidence="7">
    <location>
        <begin position="336"/>
        <end position="356"/>
    </location>
</feature>
<feature type="transmembrane region" description="Helical" evidence="7">
    <location>
        <begin position="551"/>
        <end position="573"/>
    </location>
</feature>
<evidence type="ECO:0000256" key="4">
    <source>
        <dbReference type="ARBA" id="ARBA00022989"/>
    </source>
</evidence>
<evidence type="ECO:0000256" key="2">
    <source>
        <dbReference type="ARBA" id="ARBA00022448"/>
    </source>
</evidence>
<name>A0A8H7H6N2_9AGAM</name>
<sequence length="650" mass="70953">MTVNERQPLLDREPPLDGLPLPGNPVQVKAGSERHLGPSEITKGTRVGILAGIWVAMFLASVNTTMVATLISSISSEYNRSNQASWLGTSYVFQTQTSTCTEVTKSGPTRFLLATCTFTPLYGRLCNVLGRRGANQTAVLFAAVGTLACGLSNSLEMLIAARFLSGMGSGGIFTTASIITSDMYTIRERSLTQGIASLFNGAGMGLGGPLGGWISDRFGWRWAFLIQIPFFAVSFFLTSANLPVLKDYVTPGRGRGAKEILKRIDYGGCATMFVSVGALLFFLSFKYNQEYDWDSAPVVTSLAVMILAAMAFLFVELKLAYEPMLAPSLLKESVPVIIGYSNALVSMCNFAIMYFFPMWFETVQLQSAGVAGAHLLPNSVAMSLGSLFAGWYMAKTGRYKILTNLFGLFPCIASLLVYRLRENSSSFEQWFSIIPLGFGNAVVLQTTLSEQKFNQYHTSADIRLVCLLASIDNSQLAVGTGFTQLYRGVGQVLGVAVSSAFFQSVLDRELRSRITGKDADEWVVRIRHSSKLVVNLEEHLQRAARDSYGEALRYVFLYAAACSLVSFILRLWLPEVPLDEPETPAPASPTPSNLSNESAVDEVEDALPPIRPTPRIRVRRLSTLESDDGFDPEGGLATSPRRKPRLATSV</sequence>
<gene>
    <name evidence="9" type="ORF">RHS04_05775</name>
</gene>
<dbReference type="SUPFAM" id="SSF103473">
    <property type="entry name" value="MFS general substrate transporter"/>
    <property type="match status" value="1"/>
</dbReference>
<keyword evidence="5 7" id="KW-0472">Membrane</keyword>